<feature type="non-terminal residue" evidence="1">
    <location>
        <position position="194"/>
    </location>
</feature>
<dbReference type="Proteomes" id="UP001054945">
    <property type="component" value="Unassembled WGS sequence"/>
</dbReference>
<accession>A0AAV4SPC7</accession>
<sequence length="194" mass="22380">MVSSEYDIRLFYFMVCNKKKPMGVCQRSSPRRKVQMHDPSSASVKFKVIPLCNASTIFFGIYFVVCNEKSSGHPWACAKDLRAVQGPDAHDPSVSVKIQSYTTVHRETILLGICLFCELNSQLYAKFLSTSEGTLQNDLEHRNFKCGFWFETTLPPRSQPRDGARAEWPNRFTIEIVYRFIGTKNRNQLFRIHE</sequence>
<evidence type="ECO:0000313" key="2">
    <source>
        <dbReference type="Proteomes" id="UP001054945"/>
    </source>
</evidence>
<organism evidence="1 2">
    <name type="scientific">Caerostris extrusa</name>
    <name type="common">Bark spider</name>
    <name type="synonym">Caerostris bankana</name>
    <dbReference type="NCBI Taxonomy" id="172846"/>
    <lineage>
        <taxon>Eukaryota</taxon>
        <taxon>Metazoa</taxon>
        <taxon>Ecdysozoa</taxon>
        <taxon>Arthropoda</taxon>
        <taxon>Chelicerata</taxon>
        <taxon>Arachnida</taxon>
        <taxon>Araneae</taxon>
        <taxon>Araneomorphae</taxon>
        <taxon>Entelegynae</taxon>
        <taxon>Araneoidea</taxon>
        <taxon>Araneidae</taxon>
        <taxon>Caerostris</taxon>
    </lineage>
</organism>
<proteinExistence type="predicted"/>
<keyword evidence="2" id="KW-1185">Reference proteome</keyword>
<comment type="caution">
    <text evidence="1">The sequence shown here is derived from an EMBL/GenBank/DDBJ whole genome shotgun (WGS) entry which is preliminary data.</text>
</comment>
<evidence type="ECO:0000313" key="1">
    <source>
        <dbReference type="EMBL" id="GIY34721.1"/>
    </source>
</evidence>
<dbReference type="EMBL" id="BPLR01009801">
    <property type="protein sequence ID" value="GIY34721.1"/>
    <property type="molecule type" value="Genomic_DNA"/>
</dbReference>
<name>A0AAV4SPC7_CAEEX</name>
<reference evidence="1 2" key="1">
    <citation type="submission" date="2021-06" db="EMBL/GenBank/DDBJ databases">
        <title>Caerostris extrusa draft genome.</title>
        <authorList>
            <person name="Kono N."/>
            <person name="Arakawa K."/>
        </authorList>
    </citation>
    <scope>NUCLEOTIDE SEQUENCE [LARGE SCALE GENOMIC DNA]</scope>
</reference>
<gene>
    <name evidence="1" type="ORF">CEXT_476391</name>
</gene>
<dbReference type="AlphaFoldDB" id="A0AAV4SPC7"/>
<protein>
    <submittedName>
        <fullName evidence="1">Uncharacterized protein</fullName>
    </submittedName>
</protein>